<gene>
    <name evidence="2" type="ORF">F0262_24785</name>
</gene>
<dbReference type="InterPro" id="IPR018958">
    <property type="entry name" value="Knr4/Smi1-like_dom"/>
</dbReference>
<dbReference type="SUPFAM" id="SSF160631">
    <property type="entry name" value="SMI1/KNR4-like"/>
    <property type="match status" value="1"/>
</dbReference>
<reference evidence="2 3" key="1">
    <citation type="submission" date="2019-08" db="EMBL/GenBank/DDBJ databases">
        <title>Draft genome sequencing and comparative genomics of hatchery-associated Vibrios.</title>
        <authorList>
            <person name="Kehlet-Delgado H."/>
            <person name="Mueller R.S."/>
        </authorList>
    </citation>
    <scope>NUCLEOTIDE SEQUENCE [LARGE SCALE GENOMIC DNA]</scope>
    <source>
        <strain evidence="2 3">00-78-3</strain>
    </source>
</reference>
<evidence type="ECO:0000259" key="1">
    <source>
        <dbReference type="SMART" id="SM00860"/>
    </source>
</evidence>
<dbReference type="AlphaFoldDB" id="A0A7Y4E4G0"/>
<dbReference type="SMART" id="SM00860">
    <property type="entry name" value="SMI1_KNR4"/>
    <property type="match status" value="1"/>
</dbReference>
<dbReference type="RefSeq" id="WP_171359410.1">
    <property type="nucleotide sequence ID" value="NZ_JBEWWM010000025.1"/>
</dbReference>
<organism evidence="2 3">
    <name type="scientific">Vibrio rotiferianus</name>
    <dbReference type="NCBI Taxonomy" id="190895"/>
    <lineage>
        <taxon>Bacteria</taxon>
        <taxon>Pseudomonadati</taxon>
        <taxon>Pseudomonadota</taxon>
        <taxon>Gammaproteobacteria</taxon>
        <taxon>Vibrionales</taxon>
        <taxon>Vibrionaceae</taxon>
        <taxon>Vibrio</taxon>
    </lineage>
</organism>
<evidence type="ECO:0000313" key="2">
    <source>
        <dbReference type="EMBL" id="NOH51222.1"/>
    </source>
</evidence>
<feature type="domain" description="Knr4/Smi1-like" evidence="1">
    <location>
        <begin position="20"/>
        <end position="144"/>
    </location>
</feature>
<comment type="caution">
    <text evidence="2">The sequence shown here is derived from an EMBL/GenBank/DDBJ whole genome shotgun (WGS) entry which is preliminary data.</text>
</comment>
<dbReference type="Pfam" id="PF14567">
    <property type="entry name" value="SUKH_5"/>
    <property type="match status" value="1"/>
</dbReference>
<dbReference type="Proteomes" id="UP000572072">
    <property type="component" value="Unassembled WGS sequence"/>
</dbReference>
<proteinExistence type="predicted"/>
<dbReference type="EMBL" id="VTYN01000059">
    <property type="protein sequence ID" value="NOH51222.1"/>
    <property type="molecule type" value="Genomic_DNA"/>
</dbReference>
<evidence type="ECO:0000313" key="3">
    <source>
        <dbReference type="Proteomes" id="UP000572072"/>
    </source>
</evidence>
<sequence>MNNFREFVTKNEIWFRGKCPETDASLDRVERELNIKLPSEIRWLLKEYGYWHGTGISNIEESVEVTKNARAHVQLPNNYIVLYDNQDNGVILLNTELDSVRGEHQVIDSGWESIPEKLNNETLYPNFMAYTKIVIKTEADFLDEEYVEYKE</sequence>
<accession>A0A7Y4E4G0</accession>
<dbReference type="Gene3D" id="3.40.1580.10">
    <property type="entry name" value="SMI1/KNR4-like"/>
    <property type="match status" value="1"/>
</dbReference>
<name>A0A7Y4E4G0_9VIBR</name>
<dbReference type="InterPro" id="IPR037883">
    <property type="entry name" value="Knr4/Smi1-like_sf"/>
</dbReference>
<protein>
    <submittedName>
        <fullName evidence="2">SMI1/KNR4 family protein</fullName>
    </submittedName>
</protein>